<dbReference type="InterPro" id="IPR000159">
    <property type="entry name" value="RA_dom"/>
</dbReference>
<dbReference type="Gene3D" id="3.10.20.90">
    <property type="entry name" value="Phosphatidylinositol 3-kinase Catalytic Subunit, Chain A, domain 1"/>
    <property type="match status" value="1"/>
</dbReference>
<accession>A0AA35SX51</accession>
<evidence type="ECO:0000256" key="7">
    <source>
        <dbReference type="SAM" id="MobiDB-lite"/>
    </source>
</evidence>
<dbReference type="InterPro" id="IPR008937">
    <property type="entry name" value="Ras-like_GEF"/>
</dbReference>
<evidence type="ECO:0000313" key="12">
    <source>
        <dbReference type="Proteomes" id="UP001174909"/>
    </source>
</evidence>
<dbReference type="GO" id="GO:0005886">
    <property type="term" value="C:plasma membrane"/>
    <property type="evidence" value="ECO:0007669"/>
    <property type="project" value="TreeGrafter"/>
</dbReference>
<feature type="domain" description="N-terminal Ras-GEF" evidence="10">
    <location>
        <begin position="96"/>
        <end position="209"/>
    </location>
</feature>
<dbReference type="PANTHER" id="PTHR23113:SF312">
    <property type="entry name" value="RAL GUANINE NUCLEOTIDE DISSOCIATION STIMULATOR-LIKE, ISOFORM E"/>
    <property type="match status" value="1"/>
</dbReference>
<keyword evidence="2 6" id="KW-0479">Metal-binding</keyword>
<sequence length="941" mass="106213">MRMRTFCLYERELKETEKKKSMASEMTTKQQCDVRVVEGEEEEKEEEEEEEGMVWSVSYRQHSEPSTETDGPSITCCDSSVHSRTCSCLSHDRRERIRTPRAGTVEKLVEYLAPYRTECRRVLQDMLPVNLSYFHDGRQTHRAIEREEAAEKATVQKSVVSFIRQWLETQRLDFYSPPSHPVLRDLESLAAVWGEGLAHTLADTRKDIKRKTLSLDGDKLLGDVNPSLWLGSAGGGQQFSLFSLPAMEFVHCLTSEDKYIFTSVVPHECLGYARSPRSAHAPTIRAAINHFNRVSLVTMATVLGSEGGPEERGRVIGRWVEIAQHCRQVKNFSSLLAVLSGLQSGPVFRLKKAWENVSREKMVLLEELAQLFAATDNFYLSRDLLFRTILLQEGTSKHVEMNGRRKRPHSQGKAMGVIPYLGTFLTDLTMTNTAFPDTIHSKSGAGREVGLVNFDKRRKEFHILAQLGLYQKSASLYSFPHSPSLVHWLSSHPTLSLQQSHELSLALEPDQTPLLLHPPPPSTELSPRHTIRRALRVVFRAAVGDSSQFAKFFTSGAAESPVTEVSGEKSCHLPSNLRHGQSSISTTQSSSSSSPTSRRVRVAVEDSSVCLYRTISVSESDRAGAVVKEAMKKHGIKEIPLIITCSWPVVLTNTGEGDRLCRSCYDDIKKNGVSQNGIKLGEEPDHDCQHKPQLCPNEGCGEMISKPEFKTHWTKRCNYRNVNCKHCKEKMIAKDLEAHYVRCPEYPVKCERCSQSVKKSGLEDHVANHCQFVECSCGDIVKRKNWETHFREDGALFKHMSSLQHLLRSLHSSHRQLYSKLDEKQKLMEVETTATGELSRVETELKAFQSQYENRLTILQKKLGALDTVRGDIDSVRRDCSKLTDTSKTMGGRLEAQEDKLKQVQGQVVTSKGRPSSGASRYGDSFLRFQGWQLLKERLRS</sequence>
<evidence type="ECO:0000256" key="1">
    <source>
        <dbReference type="ARBA" id="ARBA00022658"/>
    </source>
</evidence>
<evidence type="ECO:0000256" key="5">
    <source>
        <dbReference type="PROSITE-ProRule" id="PRU00168"/>
    </source>
</evidence>
<dbReference type="Gene3D" id="1.20.870.10">
    <property type="entry name" value="Son of sevenless (SoS) protein Chain: S domain 1"/>
    <property type="match status" value="1"/>
</dbReference>
<dbReference type="SMART" id="SM00147">
    <property type="entry name" value="RasGEF"/>
    <property type="match status" value="1"/>
</dbReference>
<feature type="region of interest" description="Disordered" evidence="7">
    <location>
        <begin position="565"/>
        <end position="599"/>
    </location>
</feature>
<keyword evidence="3 6" id="KW-0863">Zinc-finger</keyword>
<comment type="caution">
    <text evidence="11">The sequence shown here is derived from an EMBL/GenBank/DDBJ whole genome shotgun (WGS) entry which is preliminary data.</text>
</comment>
<dbReference type="PROSITE" id="PS00720">
    <property type="entry name" value="RASGEF"/>
    <property type="match status" value="1"/>
</dbReference>
<dbReference type="InterPro" id="IPR036964">
    <property type="entry name" value="RASGEF_cat_dom_sf"/>
</dbReference>
<evidence type="ECO:0000256" key="4">
    <source>
        <dbReference type="ARBA" id="ARBA00022833"/>
    </source>
</evidence>
<feature type="compositionally biased region" description="Low complexity" evidence="7">
    <location>
        <begin position="582"/>
        <end position="597"/>
    </location>
</feature>
<dbReference type="SUPFAM" id="SSF54236">
    <property type="entry name" value="Ubiquitin-like"/>
    <property type="match status" value="1"/>
</dbReference>
<dbReference type="InterPro" id="IPR019804">
    <property type="entry name" value="Ras_G-nucl-exch_fac_CS"/>
</dbReference>
<dbReference type="GO" id="GO:0005085">
    <property type="term" value="F:guanyl-nucleotide exchange factor activity"/>
    <property type="evidence" value="ECO:0007669"/>
    <property type="project" value="UniProtKB-KW"/>
</dbReference>
<feature type="region of interest" description="Disordered" evidence="7">
    <location>
        <begin position="17"/>
        <end position="55"/>
    </location>
</feature>
<dbReference type="InterPro" id="IPR013083">
    <property type="entry name" value="Znf_RING/FYVE/PHD"/>
</dbReference>
<dbReference type="SUPFAM" id="SSF49599">
    <property type="entry name" value="TRAF domain-like"/>
    <property type="match status" value="2"/>
</dbReference>
<evidence type="ECO:0000256" key="6">
    <source>
        <dbReference type="PROSITE-ProRule" id="PRU00207"/>
    </source>
</evidence>
<dbReference type="CDD" id="cd00155">
    <property type="entry name" value="RasGEF"/>
    <property type="match status" value="1"/>
</dbReference>
<feature type="zinc finger region" description="TRAF-type" evidence="6">
    <location>
        <begin position="738"/>
        <end position="777"/>
    </location>
</feature>
<keyword evidence="1 5" id="KW-0344">Guanine-nucleotide releasing factor</keyword>
<evidence type="ECO:0000256" key="3">
    <source>
        <dbReference type="ARBA" id="ARBA00022771"/>
    </source>
</evidence>
<dbReference type="Pfam" id="PF00788">
    <property type="entry name" value="RA"/>
    <property type="match status" value="1"/>
</dbReference>
<dbReference type="Pfam" id="PF02176">
    <property type="entry name" value="zf-TRAF"/>
    <property type="match status" value="1"/>
</dbReference>
<feature type="compositionally biased region" description="Acidic residues" evidence="7">
    <location>
        <begin position="39"/>
        <end position="52"/>
    </location>
</feature>
<proteinExistence type="predicted"/>
<dbReference type="GO" id="GO:0008270">
    <property type="term" value="F:zinc ion binding"/>
    <property type="evidence" value="ECO:0007669"/>
    <property type="project" value="UniProtKB-KW"/>
</dbReference>
<evidence type="ECO:0000259" key="10">
    <source>
        <dbReference type="PROSITE" id="PS50212"/>
    </source>
</evidence>
<keyword evidence="12" id="KW-1185">Reference proteome</keyword>
<feature type="zinc finger region" description="TRAF-type" evidence="6">
    <location>
        <begin position="685"/>
        <end position="737"/>
    </location>
</feature>
<dbReference type="InterPro" id="IPR001895">
    <property type="entry name" value="RASGEF_cat_dom"/>
</dbReference>
<reference evidence="11" key="1">
    <citation type="submission" date="2023-03" db="EMBL/GenBank/DDBJ databases">
        <authorList>
            <person name="Steffen K."/>
            <person name="Cardenas P."/>
        </authorList>
    </citation>
    <scope>NUCLEOTIDE SEQUENCE</scope>
</reference>
<dbReference type="Gene3D" id="3.30.40.10">
    <property type="entry name" value="Zinc/RING finger domain, C3HC4 (zinc finger)"/>
    <property type="match status" value="2"/>
</dbReference>
<protein>
    <submittedName>
        <fullName evidence="11">Ral guanine nucleotide dissociation stimulator-like 1</fullName>
    </submittedName>
</protein>
<name>A0AA35SX51_GEOBA</name>
<evidence type="ECO:0000256" key="2">
    <source>
        <dbReference type="ARBA" id="ARBA00022723"/>
    </source>
</evidence>
<evidence type="ECO:0000259" key="9">
    <source>
        <dbReference type="PROSITE" id="PS50145"/>
    </source>
</evidence>
<dbReference type="InterPro" id="IPR000651">
    <property type="entry name" value="Ras-like_Gua-exchang_fac_N"/>
</dbReference>
<feature type="domain" description="TRAF-type" evidence="9">
    <location>
        <begin position="738"/>
        <end position="777"/>
    </location>
</feature>
<evidence type="ECO:0000313" key="11">
    <source>
        <dbReference type="EMBL" id="CAI8037745.1"/>
    </source>
</evidence>
<dbReference type="InterPro" id="IPR023578">
    <property type="entry name" value="Ras_GEF_dom_sf"/>
</dbReference>
<organism evidence="11 12">
    <name type="scientific">Geodia barretti</name>
    <name type="common">Barrett's horny sponge</name>
    <dbReference type="NCBI Taxonomy" id="519541"/>
    <lineage>
        <taxon>Eukaryota</taxon>
        <taxon>Metazoa</taxon>
        <taxon>Porifera</taxon>
        <taxon>Demospongiae</taxon>
        <taxon>Heteroscleromorpha</taxon>
        <taxon>Tetractinellida</taxon>
        <taxon>Astrophorina</taxon>
        <taxon>Geodiidae</taxon>
        <taxon>Geodia</taxon>
    </lineage>
</organism>
<dbReference type="Proteomes" id="UP001174909">
    <property type="component" value="Unassembled WGS sequence"/>
</dbReference>
<evidence type="ECO:0000259" key="8">
    <source>
        <dbReference type="PROSITE" id="PS50009"/>
    </source>
</evidence>
<dbReference type="SUPFAM" id="SSF48366">
    <property type="entry name" value="Ras GEF"/>
    <property type="match status" value="1"/>
</dbReference>
<feature type="domain" description="Ras-GEF" evidence="8">
    <location>
        <begin position="245"/>
        <end position="510"/>
    </location>
</feature>
<keyword evidence="4 6" id="KW-0862">Zinc</keyword>
<dbReference type="Pfam" id="PF00617">
    <property type="entry name" value="RasGEF"/>
    <property type="match status" value="1"/>
</dbReference>
<dbReference type="PROSITE" id="PS50009">
    <property type="entry name" value="RASGEF_CAT"/>
    <property type="match status" value="1"/>
</dbReference>
<dbReference type="EMBL" id="CASHTH010002958">
    <property type="protein sequence ID" value="CAI8037745.1"/>
    <property type="molecule type" value="Genomic_DNA"/>
</dbReference>
<dbReference type="PANTHER" id="PTHR23113">
    <property type="entry name" value="GUANINE NUCLEOTIDE EXCHANGE FACTOR"/>
    <property type="match status" value="1"/>
</dbReference>
<dbReference type="InterPro" id="IPR001293">
    <property type="entry name" value="Znf_TRAF"/>
</dbReference>
<dbReference type="PROSITE" id="PS50145">
    <property type="entry name" value="ZF_TRAF"/>
    <property type="match status" value="2"/>
</dbReference>
<dbReference type="Gene3D" id="1.10.840.10">
    <property type="entry name" value="Ras guanine-nucleotide exchange factors catalytic domain"/>
    <property type="match status" value="1"/>
</dbReference>
<dbReference type="PROSITE" id="PS50212">
    <property type="entry name" value="RASGEF_NTER"/>
    <property type="match status" value="1"/>
</dbReference>
<dbReference type="GO" id="GO:0007265">
    <property type="term" value="P:Ras protein signal transduction"/>
    <property type="evidence" value="ECO:0007669"/>
    <property type="project" value="TreeGrafter"/>
</dbReference>
<dbReference type="InterPro" id="IPR029071">
    <property type="entry name" value="Ubiquitin-like_domsf"/>
</dbReference>
<gene>
    <name evidence="11" type="ORF">GBAR_LOCUS21112</name>
</gene>
<dbReference type="AlphaFoldDB" id="A0AA35SX51"/>
<feature type="domain" description="TRAF-type" evidence="9">
    <location>
        <begin position="685"/>
        <end position="737"/>
    </location>
</feature>